<comment type="similarity">
    <text evidence="1">Belongs to the UDP-glycosyltransferase family.</text>
</comment>
<name>A0A8S1BT36_ARCPL</name>
<evidence type="ECO:0000256" key="3">
    <source>
        <dbReference type="ARBA" id="ARBA00022679"/>
    </source>
</evidence>
<dbReference type="InterPro" id="IPR002213">
    <property type="entry name" value="UDP_glucos_trans"/>
</dbReference>
<dbReference type="SUPFAM" id="SSF53756">
    <property type="entry name" value="UDP-Glycosyltransferase/glycogen phosphorylase"/>
    <property type="match status" value="1"/>
</dbReference>
<dbReference type="CDD" id="cd03784">
    <property type="entry name" value="GT1_Gtf-like"/>
    <property type="match status" value="1"/>
</dbReference>
<gene>
    <name evidence="5" type="ORF">APLA_LOCUS17547</name>
</gene>
<proteinExistence type="inferred from homology"/>
<reference evidence="5 6" key="1">
    <citation type="submission" date="2020-04" db="EMBL/GenBank/DDBJ databases">
        <authorList>
            <person name="Wallbank WR R."/>
            <person name="Pardo Diaz C."/>
            <person name="Kozak K."/>
            <person name="Martin S."/>
            <person name="Jiggins C."/>
            <person name="Moest M."/>
            <person name="Warren A I."/>
            <person name="Byers J.R.P. K."/>
            <person name="Montejo-Kovacevich G."/>
            <person name="Yen C E."/>
        </authorList>
    </citation>
    <scope>NUCLEOTIDE SEQUENCE [LARGE SCALE GENOMIC DNA]</scope>
</reference>
<evidence type="ECO:0008006" key="7">
    <source>
        <dbReference type="Google" id="ProtNLM"/>
    </source>
</evidence>
<accession>A0A8S1BT36</accession>
<evidence type="ECO:0000256" key="1">
    <source>
        <dbReference type="ARBA" id="ARBA00009995"/>
    </source>
</evidence>
<dbReference type="Gene3D" id="3.40.50.2000">
    <property type="entry name" value="Glycogen Phosphorylase B"/>
    <property type="match status" value="1"/>
</dbReference>
<evidence type="ECO:0000256" key="4">
    <source>
        <dbReference type="SAM" id="Phobius"/>
    </source>
</evidence>
<sequence length="246" mass="28411">MLFFQDLKFFLDSSQGAIYVNLGDSKSLRLPTAILEMFLEVFSGLPYNVLWRVDFEGLKDLPQNVMMKNIFSEVDIFRHPNLKLIITHGDLQTTTEAIEAGVPLIGVRKLGDQMFNMEHYTQYGIGLHLDGNAIGKEEFRSSVLKVIEYPSYRDNILRLRKLINDTRTPLLDRAILWTEYVLKHSSMAHLKSSASNKTWTEYYELELISIVISTIIILLSIFWLLLKIFLEKIDAIIAHQARTEEI</sequence>
<dbReference type="InterPro" id="IPR050271">
    <property type="entry name" value="UDP-glycosyltransferase"/>
</dbReference>
<evidence type="ECO:0000256" key="2">
    <source>
        <dbReference type="ARBA" id="ARBA00022676"/>
    </source>
</evidence>
<dbReference type="PANTHER" id="PTHR48043">
    <property type="entry name" value="EG:EG0003.4 PROTEIN-RELATED"/>
    <property type="match status" value="1"/>
</dbReference>
<dbReference type="Pfam" id="PF00201">
    <property type="entry name" value="UDPGT"/>
    <property type="match status" value="1"/>
</dbReference>
<dbReference type="GO" id="GO:0008194">
    <property type="term" value="F:UDP-glycosyltransferase activity"/>
    <property type="evidence" value="ECO:0007669"/>
    <property type="project" value="InterPro"/>
</dbReference>
<keyword evidence="2" id="KW-0328">Glycosyltransferase</keyword>
<keyword evidence="4" id="KW-0472">Membrane</keyword>
<keyword evidence="4" id="KW-1133">Transmembrane helix</keyword>
<dbReference type="Proteomes" id="UP000494256">
    <property type="component" value="Unassembled WGS sequence"/>
</dbReference>
<keyword evidence="3" id="KW-0808">Transferase</keyword>
<keyword evidence="4" id="KW-0812">Transmembrane</keyword>
<dbReference type="OrthoDB" id="28186at2759"/>
<evidence type="ECO:0000313" key="5">
    <source>
        <dbReference type="EMBL" id="CAB3262083.1"/>
    </source>
</evidence>
<dbReference type="PANTHER" id="PTHR48043:SF159">
    <property type="entry name" value="EG:EG0003.4 PROTEIN-RELATED"/>
    <property type="match status" value="1"/>
</dbReference>
<dbReference type="EMBL" id="CADEBD010001048">
    <property type="protein sequence ID" value="CAB3262083.1"/>
    <property type="molecule type" value="Genomic_DNA"/>
</dbReference>
<dbReference type="AlphaFoldDB" id="A0A8S1BT36"/>
<feature type="transmembrane region" description="Helical" evidence="4">
    <location>
        <begin position="207"/>
        <end position="226"/>
    </location>
</feature>
<comment type="caution">
    <text evidence="5">The sequence shown here is derived from an EMBL/GenBank/DDBJ whole genome shotgun (WGS) entry which is preliminary data.</text>
</comment>
<organism evidence="5 6">
    <name type="scientific">Arctia plantaginis</name>
    <name type="common">Wood tiger moth</name>
    <name type="synonym">Phalaena plantaginis</name>
    <dbReference type="NCBI Taxonomy" id="874455"/>
    <lineage>
        <taxon>Eukaryota</taxon>
        <taxon>Metazoa</taxon>
        <taxon>Ecdysozoa</taxon>
        <taxon>Arthropoda</taxon>
        <taxon>Hexapoda</taxon>
        <taxon>Insecta</taxon>
        <taxon>Pterygota</taxon>
        <taxon>Neoptera</taxon>
        <taxon>Endopterygota</taxon>
        <taxon>Lepidoptera</taxon>
        <taxon>Glossata</taxon>
        <taxon>Ditrysia</taxon>
        <taxon>Noctuoidea</taxon>
        <taxon>Erebidae</taxon>
        <taxon>Arctiinae</taxon>
        <taxon>Arctia</taxon>
    </lineage>
</organism>
<protein>
    <recommendedName>
        <fullName evidence="7">UDP-glycosyltransferase</fullName>
    </recommendedName>
</protein>
<evidence type="ECO:0000313" key="6">
    <source>
        <dbReference type="Proteomes" id="UP000494256"/>
    </source>
</evidence>